<feature type="signal peptide" evidence="6">
    <location>
        <begin position="1"/>
        <end position="21"/>
    </location>
</feature>
<sequence length="476" mass="52792">MVKLRRLAGMFLMVSALCSGCSEGFLDETNPQSVGFDHIKDLKSLTAATTGVYNSFNNSNYYGRTFVVSPELFGDNSFISIRNGGRYLGHDRFTVTNGDGYVTGAWTQMNRVVANANLAIQAGNQLTFPEGQRAAANQIMGELYACRALAWFDMVRYFAQPYNYTEDASHLGIPLVTEPPGVIISPSRGTVAEAYTHIVADLLRAEELLGSAKKNGYFNKAGAQALLAKVYLYMEDWENAEIYATKVIEESAGYTLLSNADYVASWGQKFSVESILEIGMLPTDNNGANSIGYLSEQGGYGEWLATKELYDTYSQTDIRRNLIVPGSRENAESEAYFIKKYPLGASSRDDNIKVLRLSEVYLIRAEARAELSKTQPDKAAGALSDLNAIVGRADPEASVSGLQGDALVERIILERRKELAFEGNRLFDINRKKMSLVHIQTNQIRTFEYPNNRFIMPIPYAERNANPNIQPNPGWN</sequence>
<gene>
    <name evidence="9" type="ORF">SAMN05421747_11827</name>
</gene>
<dbReference type="Gene3D" id="2.20.20.130">
    <property type="match status" value="1"/>
</dbReference>
<feature type="chain" id="PRO_5011612041" evidence="6">
    <location>
        <begin position="22"/>
        <end position="476"/>
    </location>
</feature>
<dbReference type="CDD" id="cd08977">
    <property type="entry name" value="SusD"/>
    <property type="match status" value="1"/>
</dbReference>
<dbReference type="Proteomes" id="UP000199577">
    <property type="component" value="Unassembled WGS sequence"/>
</dbReference>
<evidence type="ECO:0000256" key="2">
    <source>
        <dbReference type="ARBA" id="ARBA00006275"/>
    </source>
</evidence>
<evidence type="ECO:0000256" key="5">
    <source>
        <dbReference type="ARBA" id="ARBA00023237"/>
    </source>
</evidence>
<evidence type="ECO:0000259" key="7">
    <source>
        <dbReference type="Pfam" id="PF07980"/>
    </source>
</evidence>
<name>A0A1I1L1A5_9SPHI</name>
<dbReference type="GO" id="GO:0009279">
    <property type="term" value="C:cell outer membrane"/>
    <property type="evidence" value="ECO:0007669"/>
    <property type="project" value="UniProtKB-SubCell"/>
</dbReference>
<feature type="domain" description="SusD-like N-terminal" evidence="8">
    <location>
        <begin position="25"/>
        <end position="232"/>
    </location>
</feature>
<accession>A0A1I1L1A5</accession>
<dbReference type="InterPro" id="IPR033985">
    <property type="entry name" value="SusD-like_N"/>
</dbReference>
<evidence type="ECO:0000256" key="3">
    <source>
        <dbReference type="ARBA" id="ARBA00022729"/>
    </source>
</evidence>
<dbReference type="STRING" id="623281.SAMN05421747_11827"/>
<dbReference type="SUPFAM" id="SSF48452">
    <property type="entry name" value="TPR-like"/>
    <property type="match status" value="1"/>
</dbReference>
<feature type="domain" description="RagB/SusD" evidence="7">
    <location>
        <begin position="318"/>
        <end position="475"/>
    </location>
</feature>
<keyword evidence="3 6" id="KW-0732">Signal</keyword>
<evidence type="ECO:0000259" key="8">
    <source>
        <dbReference type="Pfam" id="PF14322"/>
    </source>
</evidence>
<evidence type="ECO:0000313" key="10">
    <source>
        <dbReference type="Proteomes" id="UP000199577"/>
    </source>
</evidence>
<keyword evidence="4" id="KW-0472">Membrane</keyword>
<comment type="similarity">
    <text evidence="2">Belongs to the SusD family.</text>
</comment>
<protein>
    <submittedName>
        <fullName evidence="9">SusD family protein</fullName>
    </submittedName>
</protein>
<organism evidence="9 10">
    <name type="scientific">Parapedobacter composti</name>
    <dbReference type="NCBI Taxonomy" id="623281"/>
    <lineage>
        <taxon>Bacteria</taxon>
        <taxon>Pseudomonadati</taxon>
        <taxon>Bacteroidota</taxon>
        <taxon>Sphingobacteriia</taxon>
        <taxon>Sphingobacteriales</taxon>
        <taxon>Sphingobacteriaceae</taxon>
        <taxon>Parapedobacter</taxon>
    </lineage>
</organism>
<dbReference type="AlphaFoldDB" id="A0A1I1L1A5"/>
<dbReference type="Gene3D" id="1.25.40.900">
    <property type="match status" value="1"/>
</dbReference>
<reference evidence="9 10" key="1">
    <citation type="submission" date="2016-10" db="EMBL/GenBank/DDBJ databases">
        <authorList>
            <person name="de Groot N.N."/>
        </authorList>
    </citation>
    <scope>NUCLEOTIDE SEQUENCE [LARGE SCALE GENOMIC DNA]</scope>
    <source>
        <strain evidence="9 10">DSM 22900</strain>
    </source>
</reference>
<dbReference type="Gene3D" id="1.25.40.390">
    <property type="match status" value="1"/>
</dbReference>
<dbReference type="InterPro" id="IPR011990">
    <property type="entry name" value="TPR-like_helical_dom_sf"/>
</dbReference>
<comment type="subcellular location">
    <subcellularLocation>
        <location evidence="1">Cell outer membrane</location>
    </subcellularLocation>
</comment>
<evidence type="ECO:0000256" key="1">
    <source>
        <dbReference type="ARBA" id="ARBA00004442"/>
    </source>
</evidence>
<keyword evidence="5" id="KW-0998">Cell outer membrane</keyword>
<dbReference type="InterPro" id="IPR012944">
    <property type="entry name" value="SusD_RagB_dom"/>
</dbReference>
<dbReference type="Pfam" id="PF07980">
    <property type="entry name" value="SusD_RagB"/>
    <property type="match status" value="1"/>
</dbReference>
<evidence type="ECO:0000256" key="4">
    <source>
        <dbReference type="ARBA" id="ARBA00023136"/>
    </source>
</evidence>
<proteinExistence type="inferred from homology"/>
<evidence type="ECO:0000256" key="6">
    <source>
        <dbReference type="SAM" id="SignalP"/>
    </source>
</evidence>
<dbReference type="Pfam" id="PF14322">
    <property type="entry name" value="SusD-like_3"/>
    <property type="match status" value="1"/>
</dbReference>
<dbReference type="EMBL" id="FOLL01000018">
    <property type="protein sequence ID" value="SFC66824.1"/>
    <property type="molecule type" value="Genomic_DNA"/>
</dbReference>
<evidence type="ECO:0000313" key="9">
    <source>
        <dbReference type="EMBL" id="SFC66824.1"/>
    </source>
</evidence>
<keyword evidence="10" id="KW-1185">Reference proteome</keyword>